<dbReference type="RefSeq" id="WP_163828882.1">
    <property type="nucleotide sequence ID" value="NZ_JAAGUX010000002.1"/>
</dbReference>
<sequence length="47" mass="5516">MPRTLIDVIVRSCRRPQTKADERPTPPRTRSEAELCPKYWAGTGYRR</sequence>
<gene>
    <name evidence="2" type="ORF">GV789_11680</name>
    <name evidence="3" type="ORF">GV794_01175</name>
</gene>
<evidence type="ECO:0000313" key="5">
    <source>
        <dbReference type="Proteomes" id="UP000470876"/>
    </source>
</evidence>
<evidence type="ECO:0000313" key="4">
    <source>
        <dbReference type="Proteomes" id="UP000468928"/>
    </source>
</evidence>
<evidence type="ECO:0000256" key="1">
    <source>
        <dbReference type="SAM" id="MobiDB-lite"/>
    </source>
</evidence>
<dbReference type="EMBL" id="JAAGUZ010000026">
    <property type="protein sequence ID" value="NEW45112.1"/>
    <property type="molecule type" value="Genomic_DNA"/>
</dbReference>
<dbReference type="Proteomes" id="UP000468928">
    <property type="component" value="Unassembled WGS sequence"/>
</dbReference>
<dbReference type="Proteomes" id="UP000470876">
    <property type="component" value="Unassembled WGS sequence"/>
</dbReference>
<feature type="region of interest" description="Disordered" evidence="1">
    <location>
        <begin position="14"/>
        <end position="34"/>
    </location>
</feature>
<accession>A0A6P1D9Y0</accession>
<evidence type="ECO:0000313" key="2">
    <source>
        <dbReference type="EMBL" id="NEW45112.1"/>
    </source>
</evidence>
<dbReference type="EMBL" id="JAAGUX010000002">
    <property type="protein sequence ID" value="NEW54284.1"/>
    <property type="molecule type" value="Genomic_DNA"/>
</dbReference>
<evidence type="ECO:0000313" key="3">
    <source>
        <dbReference type="EMBL" id="NEW54284.1"/>
    </source>
</evidence>
<organism evidence="2 4">
    <name type="scientific">Nocardia cyriacigeorgica</name>
    <dbReference type="NCBI Taxonomy" id="135487"/>
    <lineage>
        <taxon>Bacteria</taxon>
        <taxon>Bacillati</taxon>
        <taxon>Actinomycetota</taxon>
        <taxon>Actinomycetes</taxon>
        <taxon>Mycobacteriales</taxon>
        <taxon>Nocardiaceae</taxon>
        <taxon>Nocardia</taxon>
    </lineage>
</organism>
<reference evidence="4 5" key="1">
    <citation type="submission" date="2020-01" db="EMBL/GenBank/DDBJ databases">
        <title>Genetics and antimicrobial susceptibilities of Nocardia species isolated from the soil; a comparison with species isolated from humans.</title>
        <authorList>
            <person name="Carrasco G."/>
            <person name="Monzon S."/>
            <person name="Sansegundo M."/>
            <person name="Garcia E."/>
            <person name="Garrido N."/>
            <person name="Medina M.J."/>
            <person name="Villalon P."/>
            <person name="Ramirez-Arocha A.C."/>
            <person name="Jimenez P."/>
            <person name="Cuesta I."/>
            <person name="Valdezate S."/>
        </authorList>
    </citation>
    <scope>NUCLEOTIDE SEQUENCE [LARGE SCALE GENOMIC DNA]</scope>
    <source>
        <strain evidence="2 4">CNM20110639</strain>
        <strain evidence="3 5">CNM20110649</strain>
    </source>
</reference>
<feature type="compositionally biased region" description="Basic and acidic residues" evidence="1">
    <location>
        <begin position="18"/>
        <end position="34"/>
    </location>
</feature>
<keyword evidence="5" id="KW-1185">Reference proteome</keyword>
<comment type="caution">
    <text evidence="2">The sequence shown here is derived from an EMBL/GenBank/DDBJ whole genome shotgun (WGS) entry which is preliminary data.</text>
</comment>
<dbReference type="AlphaFoldDB" id="A0A6P1D9Y0"/>
<name>A0A6P1D9Y0_9NOCA</name>
<protein>
    <submittedName>
        <fullName evidence="2">Uncharacterized protein</fullName>
    </submittedName>
</protein>
<proteinExistence type="predicted"/>